<dbReference type="EMBL" id="SPHZ02000007">
    <property type="protein sequence ID" value="KAF0909335.1"/>
    <property type="molecule type" value="Genomic_DNA"/>
</dbReference>
<proteinExistence type="predicted"/>
<evidence type="ECO:0000313" key="3">
    <source>
        <dbReference type="Proteomes" id="UP000479710"/>
    </source>
</evidence>
<evidence type="ECO:0000256" key="1">
    <source>
        <dbReference type="SAM" id="MobiDB-lite"/>
    </source>
</evidence>
<comment type="caution">
    <text evidence="2">The sequence shown here is derived from an EMBL/GenBank/DDBJ whole genome shotgun (WGS) entry which is preliminary data.</text>
</comment>
<organism evidence="2 3">
    <name type="scientific">Oryza meyeriana var. granulata</name>
    <dbReference type="NCBI Taxonomy" id="110450"/>
    <lineage>
        <taxon>Eukaryota</taxon>
        <taxon>Viridiplantae</taxon>
        <taxon>Streptophyta</taxon>
        <taxon>Embryophyta</taxon>
        <taxon>Tracheophyta</taxon>
        <taxon>Spermatophyta</taxon>
        <taxon>Magnoliopsida</taxon>
        <taxon>Liliopsida</taxon>
        <taxon>Poales</taxon>
        <taxon>Poaceae</taxon>
        <taxon>BOP clade</taxon>
        <taxon>Oryzoideae</taxon>
        <taxon>Oryzeae</taxon>
        <taxon>Oryzinae</taxon>
        <taxon>Oryza</taxon>
        <taxon>Oryza meyeriana</taxon>
    </lineage>
</organism>
<dbReference type="Proteomes" id="UP000479710">
    <property type="component" value="Unassembled WGS sequence"/>
</dbReference>
<feature type="region of interest" description="Disordered" evidence="1">
    <location>
        <begin position="41"/>
        <end position="73"/>
    </location>
</feature>
<protein>
    <submittedName>
        <fullName evidence="2">Uncharacterized protein</fullName>
    </submittedName>
</protein>
<evidence type="ECO:0000313" key="2">
    <source>
        <dbReference type="EMBL" id="KAF0909335.1"/>
    </source>
</evidence>
<sequence>MQDRVVVEAEGSDDAGEVSDVRGRVAQRLRQRQERTLIRAAAAAEGRQRMSSGSVLRRSSSPSPPATVEFRGF</sequence>
<keyword evidence="3" id="KW-1185">Reference proteome</keyword>
<name>A0A6G1D9A4_9ORYZ</name>
<accession>A0A6G1D9A4</accession>
<gene>
    <name evidence="2" type="ORF">E2562_035199</name>
</gene>
<reference evidence="2 3" key="1">
    <citation type="submission" date="2019-11" db="EMBL/GenBank/DDBJ databases">
        <title>Whole genome sequence of Oryza granulata.</title>
        <authorList>
            <person name="Li W."/>
        </authorList>
    </citation>
    <scope>NUCLEOTIDE SEQUENCE [LARGE SCALE GENOMIC DNA]</scope>
    <source>
        <strain evidence="3">cv. Menghai</strain>
        <tissue evidence="2">Leaf</tissue>
    </source>
</reference>
<dbReference type="AlphaFoldDB" id="A0A6G1D9A4"/>
<feature type="compositionally biased region" description="Low complexity" evidence="1">
    <location>
        <begin position="49"/>
        <end position="61"/>
    </location>
</feature>